<dbReference type="Pfam" id="PF07817">
    <property type="entry name" value="GLE1"/>
    <property type="match status" value="1"/>
</dbReference>
<accession>A0A376B6N2</accession>
<dbReference type="GO" id="GO:0016973">
    <property type="term" value="P:poly(A)+ mRNA export from nucleus"/>
    <property type="evidence" value="ECO:0007669"/>
    <property type="project" value="InterPro"/>
</dbReference>
<reference evidence="19" key="1">
    <citation type="submission" date="2018-06" db="EMBL/GenBank/DDBJ databases">
        <authorList>
            <person name="Guldener U."/>
        </authorList>
    </citation>
    <scope>NUCLEOTIDE SEQUENCE [LARGE SCALE GENOMIC DNA]</scope>
    <source>
        <strain evidence="19">UTAD17</strain>
    </source>
</reference>
<evidence type="ECO:0000256" key="3">
    <source>
        <dbReference type="ARBA" id="ARBA00004620"/>
    </source>
</evidence>
<dbReference type="PANTHER" id="PTHR12960:SF0">
    <property type="entry name" value="MRNA EXPORT FACTOR GLE1"/>
    <property type="match status" value="1"/>
</dbReference>
<gene>
    <name evidence="18" type="ORF">SCODWIG_01521</name>
</gene>
<evidence type="ECO:0000256" key="11">
    <source>
        <dbReference type="ARBA" id="ARBA00023136"/>
    </source>
</evidence>
<dbReference type="AlphaFoldDB" id="A0A376B6N2"/>
<dbReference type="GO" id="GO:0031965">
    <property type="term" value="C:nuclear membrane"/>
    <property type="evidence" value="ECO:0007669"/>
    <property type="project" value="UniProtKB-SubCell"/>
</dbReference>
<keyword evidence="7" id="KW-0653">Protein transport</keyword>
<keyword evidence="12" id="KW-0539">Nucleus</keyword>
<proteinExistence type="inferred from homology"/>
<dbReference type="GO" id="GO:0044614">
    <property type="term" value="C:nuclear pore cytoplasmic filaments"/>
    <property type="evidence" value="ECO:0007669"/>
    <property type="project" value="TreeGrafter"/>
</dbReference>
<dbReference type="FunFam" id="1.25.40.510:FF:000003">
    <property type="entry name" value="Nucleoporin GLE1"/>
    <property type="match status" value="1"/>
</dbReference>
<dbReference type="PANTHER" id="PTHR12960">
    <property type="entry name" value="GLE-1-RELATED"/>
    <property type="match status" value="1"/>
</dbReference>
<dbReference type="GO" id="GO:0000822">
    <property type="term" value="F:inositol hexakisphosphate binding"/>
    <property type="evidence" value="ECO:0007669"/>
    <property type="project" value="TreeGrafter"/>
</dbReference>
<feature type="compositionally biased region" description="Basic and acidic residues" evidence="17">
    <location>
        <begin position="157"/>
        <end position="182"/>
    </location>
</feature>
<name>A0A376B6N2_9ASCO</name>
<evidence type="ECO:0000256" key="5">
    <source>
        <dbReference type="ARBA" id="ARBA00022448"/>
    </source>
</evidence>
<evidence type="ECO:0000256" key="9">
    <source>
        <dbReference type="ARBA" id="ARBA00023054"/>
    </source>
</evidence>
<comment type="subcellular location">
    <subcellularLocation>
        <location evidence="1">Nucleus membrane</location>
        <topology evidence="1">Peripheral membrane protein</topology>
        <orientation evidence="1">Cytoplasmic side</orientation>
    </subcellularLocation>
    <subcellularLocation>
        <location evidence="3">Nucleus membrane</location>
        <topology evidence="3">Peripheral membrane protein</topology>
        <orientation evidence="3">Nucleoplasmic side</orientation>
    </subcellularLocation>
    <subcellularLocation>
        <location evidence="2">Nucleus</location>
        <location evidence="2">Nuclear pore complex</location>
    </subcellularLocation>
</comment>
<dbReference type="GO" id="GO:0005543">
    <property type="term" value="F:phospholipid binding"/>
    <property type="evidence" value="ECO:0007669"/>
    <property type="project" value="TreeGrafter"/>
</dbReference>
<evidence type="ECO:0000256" key="8">
    <source>
        <dbReference type="ARBA" id="ARBA00023010"/>
    </source>
</evidence>
<evidence type="ECO:0000256" key="7">
    <source>
        <dbReference type="ARBA" id="ARBA00022927"/>
    </source>
</evidence>
<dbReference type="InterPro" id="IPR038506">
    <property type="entry name" value="GLE1-like_sf"/>
</dbReference>
<keyword evidence="10" id="KW-0906">Nuclear pore complex</keyword>
<evidence type="ECO:0000313" key="18">
    <source>
        <dbReference type="EMBL" id="SSD59760.1"/>
    </source>
</evidence>
<evidence type="ECO:0000256" key="1">
    <source>
        <dbReference type="ARBA" id="ARBA00004335"/>
    </source>
</evidence>
<dbReference type="Proteomes" id="UP000262825">
    <property type="component" value="Unassembled WGS sequence"/>
</dbReference>
<keyword evidence="9" id="KW-0175">Coiled coil</keyword>
<evidence type="ECO:0000256" key="16">
    <source>
        <dbReference type="ARBA" id="ARBA00075681"/>
    </source>
</evidence>
<dbReference type="Gene3D" id="1.25.40.510">
    <property type="entry name" value="GLE1-like"/>
    <property type="match status" value="1"/>
</dbReference>
<keyword evidence="11" id="KW-0472">Membrane</keyword>
<keyword evidence="5" id="KW-0813">Transport</keyword>
<comment type="similarity">
    <text evidence="4">Belongs to the GLE1 family.</text>
</comment>
<dbReference type="GO" id="GO:0031369">
    <property type="term" value="F:translation initiation factor binding"/>
    <property type="evidence" value="ECO:0007669"/>
    <property type="project" value="TreeGrafter"/>
</dbReference>
<protein>
    <recommendedName>
        <fullName evidence="13">mRNA export factor GLE1</fullName>
    </recommendedName>
    <alternativeName>
        <fullName evidence="15">Nuclear pore protein GLE1</fullName>
    </alternativeName>
    <alternativeName>
        <fullName evidence="14">Nucleoporin GLE1</fullName>
    </alternativeName>
    <alternativeName>
        <fullName evidence="16">RNA export factor GLE1</fullName>
    </alternativeName>
</protein>
<sequence>MLRFSFNDLIDSVESEDDANNDELNIDPIVPTNITHLQLPDDSIDQELHSFLNKLKISENIIPVVNSIQYHNKYDNNRVRAFSNNTHNKLIGLKDRSFIINDNPHINNNIKYNITEPNDKIISSDFLSNIDRLKHSAAKNLQYIQLLKKKRKEEEEEKMREEKKQKKKEEEERKRKEEHEARIKKEQEEKRKLEEKANILKQKQLEEEAKHLKEQELLKKINATKGVYNKNHIETVFIKYKKLITSIKEDIVIKVSKDKNLKTILSKHKRKINPKFGQLTNSIQQLNSVTNHIFELVDQTKNNELGFKWILNFIAKAIVSQAETEVAVKPEISALPLAKLTLNLLLRYPELKQFLLARFIKKCPLVIGYTCPIDTEEGRLRMGWKRVSSNDGDKWEDSSSYNERLGGIACLYVTITRLILPSNMIETAAHPLPIDLSWKMASRIANINDLALLTDVHFVVLNSFIDGCGTEFIQCYGNQGIKLMSLISTSLTSLVADKKLPAAARLRILWEQWETTGKLEGFPEMVQ</sequence>
<evidence type="ECO:0000256" key="12">
    <source>
        <dbReference type="ARBA" id="ARBA00023242"/>
    </source>
</evidence>
<dbReference type="GO" id="GO:0005737">
    <property type="term" value="C:cytoplasm"/>
    <property type="evidence" value="ECO:0007669"/>
    <property type="project" value="UniProtKB-ARBA"/>
</dbReference>
<evidence type="ECO:0000256" key="14">
    <source>
        <dbReference type="ARBA" id="ARBA00029983"/>
    </source>
</evidence>
<dbReference type="InterPro" id="IPR012476">
    <property type="entry name" value="GLE1"/>
</dbReference>
<keyword evidence="8" id="KW-0811">Translocation</keyword>
<feature type="region of interest" description="Disordered" evidence="17">
    <location>
        <begin position="152"/>
        <end position="182"/>
    </location>
</feature>
<evidence type="ECO:0000256" key="13">
    <source>
        <dbReference type="ARBA" id="ARBA00026227"/>
    </source>
</evidence>
<evidence type="ECO:0000256" key="4">
    <source>
        <dbReference type="ARBA" id="ARBA00011056"/>
    </source>
</evidence>
<evidence type="ECO:0000256" key="15">
    <source>
        <dbReference type="ARBA" id="ARBA00075092"/>
    </source>
</evidence>
<evidence type="ECO:0000256" key="10">
    <source>
        <dbReference type="ARBA" id="ARBA00023132"/>
    </source>
</evidence>
<dbReference type="VEuPathDB" id="FungiDB:SCODWIG_01521"/>
<evidence type="ECO:0000256" key="2">
    <source>
        <dbReference type="ARBA" id="ARBA00004567"/>
    </source>
</evidence>
<evidence type="ECO:0000256" key="6">
    <source>
        <dbReference type="ARBA" id="ARBA00022816"/>
    </source>
</evidence>
<evidence type="ECO:0000313" key="19">
    <source>
        <dbReference type="Proteomes" id="UP000262825"/>
    </source>
</evidence>
<organism evidence="18 19">
    <name type="scientific">Saccharomycodes ludwigii</name>
    <dbReference type="NCBI Taxonomy" id="36035"/>
    <lineage>
        <taxon>Eukaryota</taxon>
        <taxon>Fungi</taxon>
        <taxon>Dikarya</taxon>
        <taxon>Ascomycota</taxon>
        <taxon>Saccharomycotina</taxon>
        <taxon>Saccharomycetes</taxon>
        <taxon>Saccharomycodales</taxon>
        <taxon>Saccharomycodaceae</taxon>
        <taxon>Saccharomycodes</taxon>
    </lineage>
</organism>
<keyword evidence="19" id="KW-1185">Reference proteome</keyword>
<dbReference type="EMBL" id="UFAJ01000198">
    <property type="protein sequence ID" value="SSD59760.1"/>
    <property type="molecule type" value="Genomic_DNA"/>
</dbReference>
<evidence type="ECO:0000256" key="17">
    <source>
        <dbReference type="SAM" id="MobiDB-lite"/>
    </source>
</evidence>
<keyword evidence="6" id="KW-0509">mRNA transport</keyword>
<dbReference type="GO" id="GO:0015031">
    <property type="term" value="P:protein transport"/>
    <property type="evidence" value="ECO:0007669"/>
    <property type="project" value="UniProtKB-KW"/>
</dbReference>